<dbReference type="Pfam" id="PF06528">
    <property type="entry name" value="Phage_P2_GpE"/>
    <property type="match status" value="1"/>
</dbReference>
<evidence type="ECO:0000313" key="2">
    <source>
        <dbReference type="Proteomes" id="UP000465810"/>
    </source>
</evidence>
<gene>
    <name evidence="1" type="ORF">GR702_01350</name>
</gene>
<proteinExistence type="predicted"/>
<accession>A0A7X4GD31</accession>
<name>A0A7X4GD31_9SPHN</name>
<dbReference type="EMBL" id="WVTD01000001">
    <property type="protein sequence ID" value="MYL96420.1"/>
    <property type="molecule type" value="Genomic_DNA"/>
</dbReference>
<sequence>MANVAAVFHWPPSEVLAMEIEELAMWSDLAVQRWNTMNRVE</sequence>
<dbReference type="AlphaFoldDB" id="A0A7X4GD31"/>
<reference evidence="1 2" key="1">
    <citation type="submission" date="2019-12" db="EMBL/GenBank/DDBJ databases">
        <authorList>
            <person name="Feng G."/>
            <person name="Zhu H."/>
        </authorList>
    </citation>
    <scope>NUCLEOTIDE SEQUENCE [LARGE SCALE GENOMIC DNA]</scope>
    <source>
        <strain evidence="1 2">FGD1</strain>
    </source>
</reference>
<protein>
    <submittedName>
        <fullName evidence="1">GpE family phage tail protein</fullName>
    </submittedName>
</protein>
<comment type="caution">
    <text evidence="1">The sequence shown here is derived from an EMBL/GenBank/DDBJ whole genome shotgun (WGS) entry which is preliminary data.</text>
</comment>
<evidence type="ECO:0000313" key="1">
    <source>
        <dbReference type="EMBL" id="MYL96420.1"/>
    </source>
</evidence>
<keyword evidence="2" id="KW-1185">Reference proteome</keyword>
<organism evidence="1 2">
    <name type="scientific">Novosphingobium silvae</name>
    <dbReference type="NCBI Taxonomy" id="2692619"/>
    <lineage>
        <taxon>Bacteria</taxon>
        <taxon>Pseudomonadati</taxon>
        <taxon>Pseudomonadota</taxon>
        <taxon>Alphaproteobacteria</taxon>
        <taxon>Sphingomonadales</taxon>
        <taxon>Sphingomonadaceae</taxon>
        <taxon>Novosphingobium</taxon>
    </lineage>
</organism>
<dbReference type="InterPro" id="IPR009493">
    <property type="entry name" value="P2_GpE"/>
</dbReference>
<dbReference type="Proteomes" id="UP000465810">
    <property type="component" value="Unassembled WGS sequence"/>
</dbReference>